<feature type="compositionally biased region" description="Polar residues" evidence="1">
    <location>
        <begin position="102"/>
        <end position="131"/>
    </location>
</feature>
<dbReference type="OrthoDB" id="3366546at2759"/>
<dbReference type="AlphaFoldDB" id="R0J3M4"/>
<dbReference type="EMBL" id="KB908481">
    <property type="protein sequence ID" value="EOA91336.1"/>
    <property type="molecule type" value="Genomic_DNA"/>
</dbReference>
<feature type="compositionally biased region" description="Basic and acidic residues" evidence="1">
    <location>
        <begin position="216"/>
        <end position="236"/>
    </location>
</feature>
<feature type="region of interest" description="Disordered" evidence="1">
    <location>
        <begin position="1"/>
        <end position="23"/>
    </location>
</feature>
<dbReference type="PANTHER" id="PTHR23149">
    <property type="entry name" value="G PATCH DOMAIN CONTAINING PROTEIN"/>
    <property type="match status" value="1"/>
</dbReference>
<evidence type="ECO:0000313" key="3">
    <source>
        <dbReference type="Proteomes" id="UP000016935"/>
    </source>
</evidence>
<dbReference type="RefSeq" id="XP_008020603.1">
    <property type="nucleotide sequence ID" value="XM_008022412.1"/>
</dbReference>
<dbReference type="HOGENOM" id="CLU_085143_0_0_1"/>
<keyword evidence="3" id="KW-1185">Reference proteome</keyword>
<reference evidence="2 3" key="1">
    <citation type="journal article" date="2012" name="PLoS Pathog.">
        <title>Diverse lifestyles and strategies of plant pathogenesis encoded in the genomes of eighteen Dothideomycetes fungi.</title>
        <authorList>
            <person name="Ohm R.A."/>
            <person name="Feau N."/>
            <person name="Henrissat B."/>
            <person name="Schoch C.L."/>
            <person name="Horwitz B.A."/>
            <person name="Barry K.W."/>
            <person name="Condon B.J."/>
            <person name="Copeland A.C."/>
            <person name="Dhillon B."/>
            <person name="Glaser F."/>
            <person name="Hesse C.N."/>
            <person name="Kosti I."/>
            <person name="LaButti K."/>
            <person name="Lindquist E.A."/>
            <person name="Lucas S."/>
            <person name="Salamov A.A."/>
            <person name="Bradshaw R.E."/>
            <person name="Ciuffetti L."/>
            <person name="Hamelin R.C."/>
            <person name="Kema G.H.J."/>
            <person name="Lawrence C."/>
            <person name="Scott J.A."/>
            <person name="Spatafora J.W."/>
            <person name="Turgeon B.G."/>
            <person name="de Wit P.J.G.M."/>
            <person name="Zhong S."/>
            <person name="Goodwin S.B."/>
            <person name="Grigoriev I.V."/>
        </authorList>
    </citation>
    <scope>NUCLEOTIDE SEQUENCE [LARGE SCALE GENOMIC DNA]</scope>
    <source>
        <strain evidence="3">28A</strain>
    </source>
</reference>
<reference evidence="2 3" key="2">
    <citation type="journal article" date="2013" name="PLoS Genet.">
        <title>Comparative genome structure, secondary metabolite, and effector coding capacity across Cochliobolus pathogens.</title>
        <authorList>
            <person name="Condon B.J."/>
            <person name="Leng Y."/>
            <person name="Wu D."/>
            <person name="Bushley K.E."/>
            <person name="Ohm R.A."/>
            <person name="Otillar R."/>
            <person name="Martin J."/>
            <person name="Schackwitz W."/>
            <person name="Grimwood J."/>
            <person name="MohdZainudin N."/>
            <person name="Xue C."/>
            <person name="Wang R."/>
            <person name="Manning V.A."/>
            <person name="Dhillon B."/>
            <person name="Tu Z.J."/>
            <person name="Steffenson B.J."/>
            <person name="Salamov A."/>
            <person name="Sun H."/>
            <person name="Lowry S."/>
            <person name="LaButti K."/>
            <person name="Han J."/>
            <person name="Copeland A."/>
            <person name="Lindquist E."/>
            <person name="Barry K."/>
            <person name="Schmutz J."/>
            <person name="Baker S.E."/>
            <person name="Ciuffetti L.M."/>
            <person name="Grigoriev I.V."/>
            <person name="Zhong S."/>
            <person name="Turgeon B.G."/>
        </authorList>
    </citation>
    <scope>NUCLEOTIDE SEQUENCE [LARGE SCALE GENOMIC DNA]</scope>
    <source>
        <strain evidence="3">28A</strain>
    </source>
</reference>
<accession>R0J3M4</accession>
<dbReference type="Proteomes" id="UP000016935">
    <property type="component" value="Unassembled WGS sequence"/>
</dbReference>
<evidence type="ECO:0000256" key="1">
    <source>
        <dbReference type="SAM" id="MobiDB-lite"/>
    </source>
</evidence>
<feature type="region of interest" description="Disordered" evidence="1">
    <location>
        <begin position="102"/>
        <end position="172"/>
    </location>
</feature>
<organism evidence="2 3">
    <name type="scientific">Exserohilum turcicum (strain 28A)</name>
    <name type="common">Northern leaf blight fungus</name>
    <name type="synonym">Setosphaeria turcica</name>
    <dbReference type="NCBI Taxonomy" id="671987"/>
    <lineage>
        <taxon>Eukaryota</taxon>
        <taxon>Fungi</taxon>
        <taxon>Dikarya</taxon>
        <taxon>Ascomycota</taxon>
        <taxon>Pezizomycotina</taxon>
        <taxon>Dothideomycetes</taxon>
        <taxon>Pleosporomycetidae</taxon>
        <taxon>Pleosporales</taxon>
        <taxon>Pleosporineae</taxon>
        <taxon>Pleosporaceae</taxon>
        <taxon>Exserohilum</taxon>
    </lineage>
</organism>
<dbReference type="GeneID" id="19395581"/>
<name>R0J3M4_EXST2</name>
<dbReference type="eggNOG" id="ENOG502S8VI">
    <property type="taxonomic scope" value="Eukaryota"/>
</dbReference>
<proteinExistence type="predicted"/>
<gene>
    <name evidence="2" type="ORF">SETTUDRAFT_113031</name>
</gene>
<protein>
    <recommendedName>
        <fullName evidence="4">G-patch domain-containing protein</fullName>
    </recommendedName>
</protein>
<feature type="compositionally biased region" description="Basic residues" evidence="1">
    <location>
        <begin position="237"/>
        <end position="249"/>
    </location>
</feature>
<dbReference type="PANTHER" id="PTHR23149:SF33">
    <property type="entry name" value="PROTEIN TMA23"/>
    <property type="match status" value="1"/>
</dbReference>
<feature type="region of interest" description="Disordered" evidence="1">
    <location>
        <begin position="216"/>
        <end position="249"/>
    </location>
</feature>
<dbReference type="STRING" id="671987.R0J3M4"/>
<evidence type="ECO:0000313" key="2">
    <source>
        <dbReference type="EMBL" id="EOA91336.1"/>
    </source>
</evidence>
<evidence type="ECO:0008006" key="4">
    <source>
        <dbReference type="Google" id="ProtNLM"/>
    </source>
</evidence>
<feature type="compositionally biased region" description="Basic and acidic residues" evidence="1">
    <location>
        <begin position="134"/>
        <end position="163"/>
    </location>
</feature>
<dbReference type="InterPro" id="IPR050656">
    <property type="entry name" value="PINX1"/>
</dbReference>
<sequence length="249" mass="27391">MNAEAYLRKQGWQGSGHSLDTSGRGIKKPLLIAHKNDQLGLGKKKAAHTTDDQWWMRAFDQSLQAIGTGQDSTLDQIRTKGINRGGLYGFFVKGEQIEGTIGDTSATTTDASNPSSGTNTPPTSASDTEAPTKTLDKKSKRKREETEADDKKKSKKSKDESRNCLKLKASDNGQDAIAKKLAKLKPTEKAEYEARAAAKGQTLEQYVLRRIQKKMEKNAAERSDATKAKKLKDAVKKKEKKSNHAAKEQ</sequence>